<evidence type="ECO:0000256" key="1">
    <source>
        <dbReference type="ARBA" id="ARBA00022614"/>
    </source>
</evidence>
<evidence type="ECO:0000313" key="4">
    <source>
        <dbReference type="EMBL" id="SDD83510.1"/>
    </source>
</evidence>
<evidence type="ECO:0000256" key="3">
    <source>
        <dbReference type="SAM" id="MobiDB-lite"/>
    </source>
</evidence>
<dbReference type="InterPro" id="IPR001611">
    <property type="entry name" value="Leu-rich_rpt"/>
</dbReference>
<dbReference type="PRINTS" id="PR00019">
    <property type="entry name" value="LEURICHRPT"/>
</dbReference>
<protein>
    <submittedName>
        <fullName evidence="4">Leucine Rich repeats (2 copies)</fullName>
    </submittedName>
</protein>
<feature type="region of interest" description="Disordered" evidence="3">
    <location>
        <begin position="105"/>
        <end position="132"/>
    </location>
</feature>
<organism evidence="4 5">
    <name type="scientific">Niabella drilacis (strain DSM 25811 / CCM 8410 / CCUG 62505 / LMG 26954 / E90)</name>
    <dbReference type="NCBI Taxonomy" id="1285928"/>
    <lineage>
        <taxon>Bacteria</taxon>
        <taxon>Pseudomonadati</taxon>
        <taxon>Bacteroidota</taxon>
        <taxon>Chitinophagia</taxon>
        <taxon>Chitinophagales</taxon>
        <taxon>Chitinophagaceae</taxon>
        <taxon>Niabella</taxon>
    </lineage>
</organism>
<accession>A0A1G6XZL4</accession>
<dbReference type="Proteomes" id="UP000198757">
    <property type="component" value="Unassembled WGS sequence"/>
</dbReference>
<evidence type="ECO:0000313" key="5">
    <source>
        <dbReference type="Proteomes" id="UP000198757"/>
    </source>
</evidence>
<dbReference type="SUPFAM" id="SSF52075">
    <property type="entry name" value="Outer arm dynein light chain 1"/>
    <property type="match status" value="1"/>
</dbReference>
<sequence length="288" mass="33009">MITDHALYRQLKNAYTSENLTKISEQILRLYHHKQYEPLRALASAIGVPEHYEGRQLLAKLMMLYHPDRLGHYQRSLESDSMNDIRHILIALRIISLFEADTATARQDRDPDLPEEEHVWEDPEDACDPDTPEDDAGRDLYYGENDNSFYTLFKKSMYGRTNIILPSCLLEDIDELELANRGIDNLEGLAYCRHLVTLDLSGNTLTNLEGMEGLGCLEELYVAENRIGYIDALSYLGRLRILDLSGNEVDDLSPLLELEHLELVNLSENPVPRYQIDLLKARGCLVLF</sequence>
<feature type="compositionally biased region" description="Basic and acidic residues" evidence="3">
    <location>
        <begin position="106"/>
        <end position="121"/>
    </location>
</feature>
<dbReference type="InterPro" id="IPR032675">
    <property type="entry name" value="LRR_dom_sf"/>
</dbReference>
<dbReference type="OrthoDB" id="1439291at2"/>
<dbReference type="Gene3D" id="3.80.10.10">
    <property type="entry name" value="Ribonuclease Inhibitor"/>
    <property type="match status" value="1"/>
</dbReference>
<dbReference type="PANTHER" id="PTHR46652">
    <property type="entry name" value="LEUCINE-RICH REPEAT AND IQ DOMAIN-CONTAINING PROTEIN 1-RELATED"/>
    <property type="match status" value="1"/>
</dbReference>
<dbReference type="InterPro" id="IPR050836">
    <property type="entry name" value="SDS22/Internalin_LRR"/>
</dbReference>
<dbReference type="PANTHER" id="PTHR46652:SF3">
    <property type="entry name" value="LEUCINE-RICH REPEAT-CONTAINING PROTEIN 9"/>
    <property type="match status" value="1"/>
</dbReference>
<keyword evidence="1" id="KW-0433">Leucine-rich repeat</keyword>
<evidence type="ECO:0000256" key="2">
    <source>
        <dbReference type="ARBA" id="ARBA00022737"/>
    </source>
</evidence>
<dbReference type="AlphaFoldDB" id="A0A1G6XZL4"/>
<reference evidence="5" key="1">
    <citation type="submission" date="2016-10" db="EMBL/GenBank/DDBJ databases">
        <authorList>
            <person name="Varghese N."/>
            <person name="Submissions S."/>
        </authorList>
    </citation>
    <scope>NUCLEOTIDE SEQUENCE [LARGE SCALE GENOMIC DNA]</scope>
    <source>
        <strain evidence="5">DSM 25811 / CCM 8410 / LMG 26954 / E90</strain>
    </source>
</reference>
<gene>
    <name evidence="4" type="ORF">SAMN04487894_11477</name>
</gene>
<dbReference type="Pfam" id="PF13516">
    <property type="entry name" value="LRR_6"/>
    <property type="match status" value="1"/>
</dbReference>
<proteinExistence type="predicted"/>
<dbReference type="RefSeq" id="WP_090392054.1">
    <property type="nucleotide sequence ID" value="NZ_FMZO01000014.1"/>
</dbReference>
<keyword evidence="2" id="KW-0677">Repeat</keyword>
<keyword evidence="5" id="KW-1185">Reference proteome</keyword>
<dbReference type="EMBL" id="FMZO01000014">
    <property type="protein sequence ID" value="SDD83510.1"/>
    <property type="molecule type" value="Genomic_DNA"/>
</dbReference>
<dbReference type="STRING" id="1285928.SAMN04487894_11477"/>
<feature type="compositionally biased region" description="Acidic residues" evidence="3">
    <location>
        <begin position="122"/>
        <end position="132"/>
    </location>
</feature>
<dbReference type="PROSITE" id="PS51450">
    <property type="entry name" value="LRR"/>
    <property type="match status" value="2"/>
</dbReference>
<name>A0A1G6XZL4_NIADE</name>